<organism evidence="1 2">
    <name type="scientific">Rhodoferax lithotrophicus</name>
    <dbReference type="NCBI Taxonomy" id="2798804"/>
    <lineage>
        <taxon>Bacteria</taxon>
        <taxon>Pseudomonadati</taxon>
        <taxon>Pseudomonadota</taxon>
        <taxon>Betaproteobacteria</taxon>
        <taxon>Burkholderiales</taxon>
        <taxon>Comamonadaceae</taxon>
        <taxon>Rhodoferax</taxon>
    </lineage>
</organism>
<gene>
    <name evidence="1" type="ORF">MIZ03_2417</name>
</gene>
<dbReference type="PROSITE" id="PS51257">
    <property type="entry name" value="PROKAR_LIPOPROTEIN"/>
    <property type="match status" value="1"/>
</dbReference>
<keyword evidence="2" id="KW-1185">Reference proteome</keyword>
<proteinExistence type="predicted"/>
<accession>A0ABM7MMJ2</accession>
<dbReference type="EMBL" id="AP024238">
    <property type="protein sequence ID" value="BCO27529.1"/>
    <property type="molecule type" value="Genomic_DNA"/>
</dbReference>
<dbReference type="RefSeq" id="WP_223912635.1">
    <property type="nucleotide sequence ID" value="NZ_AP024238.1"/>
</dbReference>
<name>A0ABM7MMJ2_9BURK</name>
<reference evidence="1 2" key="1">
    <citation type="journal article" date="2021" name="Microbiol. Spectr.">
        <title>A Single Bacterium Capable of Oxidation and Reduction of Iron at Circumneutral pH.</title>
        <authorList>
            <person name="Kato S."/>
            <person name="Ohkuma M."/>
        </authorList>
    </citation>
    <scope>NUCLEOTIDE SEQUENCE [LARGE SCALE GENOMIC DNA]</scope>
    <source>
        <strain evidence="1 2">MIZ03</strain>
    </source>
</reference>
<evidence type="ECO:0008006" key="3">
    <source>
        <dbReference type="Google" id="ProtNLM"/>
    </source>
</evidence>
<dbReference type="Proteomes" id="UP000824366">
    <property type="component" value="Chromosome"/>
</dbReference>
<sequence length="218" mass="24360">MSKWLIPLCSVAALASVGCDRTPQIVNAMQPTLSTQVTHNGKKIDIAEWKEEVRLFDGRTVIVRRKATAYAGGFPNASRGSDISTEFKYEPMGITWKHEMSDVSIRHPIAFEIFNGVAYLVLYVGDRSLLFCADKPPTQYLAQFLKWSGGAWTEVPQVDFPSDKALLNLSSDYWGHTAKDDAKGLIPWEGKRTGGNDGETVKSFFEGYHRVCSLHQKK</sequence>
<evidence type="ECO:0000313" key="1">
    <source>
        <dbReference type="EMBL" id="BCO27529.1"/>
    </source>
</evidence>
<evidence type="ECO:0000313" key="2">
    <source>
        <dbReference type="Proteomes" id="UP000824366"/>
    </source>
</evidence>
<protein>
    <recommendedName>
        <fullName evidence="3">Lipoprotein</fullName>
    </recommendedName>
</protein>